<evidence type="ECO:0000313" key="1">
    <source>
        <dbReference type="EMBL" id="MBB2200671.1"/>
    </source>
</evidence>
<name>A0A7W4K5C0_9PROT</name>
<dbReference type="EMBL" id="JABEQM010000002">
    <property type="protein sequence ID" value="MBB2200671.1"/>
    <property type="molecule type" value="Genomic_DNA"/>
</dbReference>
<keyword evidence="2" id="KW-1185">Reference proteome</keyword>
<dbReference type="Proteomes" id="UP000578030">
    <property type="component" value="Unassembled WGS sequence"/>
</dbReference>
<accession>A0A7W4K5C0</accession>
<gene>
    <name evidence="1" type="ORF">HLH28_03585</name>
</gene>
<dbReference type="Gene3D" id="1.10.275.10">
    <property type="entry name" value="Fumarase/aspartase (N-terminal domain)"/>
    <property type="match status" value="1"/>
</dbReference>
<dbReference type="Pfam" id="PF00221">
    <property type="entry name" value="Lyase_aromatic"/>
    <property type="match status" value="1"/>
</dbReference>
<dbReference type="RefSeq" id="WP_182954540.1">
    <property type="nucleotide sequence ID" value="NZ_JABEQM010000002.1"/>
</dbReference>
<dbReference type="InterPro" id="IPR008948">
    <property type="entry name" value="L-Aspartase-like"/>
</dbReference>
<dbReference type="InterPro" id="IPR001106">
    <property type="entry name" value="Aromatic_Lyase"/>
</dbReference>
<comment type="caution">
    <text evidence="1">The sequence shown here is derived from an EMBL/GenBank/DDBJ whole genome shotgun (WGS) entry which is preliminary data.</text>
</comment>
<keyword evidence="1" id="KW-0456">Lyase</keyword>
<protein>
    <submittedName>
        <fullName evidence="1">Histidine ammonia-lyase</fullName>
    </submittedName>
</protein>
<organism evidence="1 2">
    <name type="scientific">Gluconacetobacter tumulisoli</name>
    <dbReference type="NCBI Taxonomy" id="1286189"/>
    <lineage>
        <taxon>Bacteria</taxon>
        <taxon>Pseudomonadati</taxon>
        <taxon>Pseudomonadota</taxon>
        <taxon>Alphaproteobacteria</taxon>
        <taxon>Acetobacterales</taxon>
        <taxon>Acetobacteraceae</taxon>
        <taxon>Gluconacetobacter</taxon>
    </lineage>
</organism>
<evidence type="ECO:0000313" key="2">
    <source>
        <dbReference type="Proteomes" id="UP000578030"/>
    </source>
</evidence>
<dbReference type="CDD" id="cd00332">
    <property type="entry name" value="PAL-HAL"/>
    <property type="match status" value="1"/>
</dbReference>
<dbReference type="Gene3D" id="1.20.200.10">
    <property type="entry name" value="Fumarase/aspartase (Central domain)"/>
    <property type="match status" value="1"/>
</dbReference>
<dbReference type="SUPFAM" id="SSF48557">
    <property type="entry name" value="L-aspartase-like"/>
    <property type="match status" value="1"/>
</dbReference>
<dbReference type="PANTHER" id="PTHR10362">
    <property type="entry name" value="HISTIDINE AMMONIA-LYASE"/>
    <property type="match status" value="1"/>
</dbReference>
<sequence>MTTLILDRPLTSDQIHRIACHGATLALSDAALARIDAAHAALRTLVDGDRPVYGLNTGVGALSDTRISAAEQTALSRKILFSHAVGVGTPLDEATTRAIVACAINGYCHGRSGIRADIVLLLVRLLNANCLPVIPRDGSVGYLSHMAHVALPLIGHGALRLDGETLPAREALRRLDLAPVTLGAKEGLCLVNGLPCATGIGALVTTRLRDLMDWADCIAAVTFDVLGGQVRAFDPRSARLRAFPGSIAVADRLTALLAGSPSLARSAGARTQDALSLRAIPQVHGAARDALAGLRGAIDLELQSLSDNPAIVADGPAIEVFSEAHAVGAALAQAMDQSAIVTATLGGIAERRLDRMVNPLVSPWPPFLATDPGTGSGFMIAQYTAASLVAQNRRLAAPASLDGGITSALQEDILVHATPAALKAATIVDNTRTILAIELLAACQCIDLAGGPAGFAPRTADLFHTVRALVPRYDEDHPLADDITGLATLLSITPPPAL</sequence>
<reference evidence="1 2" key="1">
    <citation type="submission" date="2020-04" db="EMBL/GenBank/DDBJ databases">
        <title>Description of novel Gluconacetobacter.</title>
        <authorList>
            <person name="Sombolestani A."/>
        </authorList>
    </citation>
    <scope>NUCLEOTIDE SEQUENCE [LARGE SCALE GENOMIC DNA]</scope>
    <source>
        <strain evidence="1 2">LMG 27802</strain>
    </source>
</reference>
<proteinExistence type="predicted"/>
<dbReference type="AlphaFoldDB" id="A0A7W4K5C0"/>
<dbReference type="InterPro" id="IPR024083">
    <property type="entry name" value="Fumarase/histidase_N"/>
</dbReference>
<dbReference type="GO" id="GO:0016841">
    <property type="term" value="F:ammonia-lyase activity"/>
    <property type="evidence" value="ECO:0007669"/>
    <property type="project" value="UniProtKB-ARBA"/>
</dbReference>